<evidence type="ECO:0000313" key="7">
    <source>
        <dbReference type="Proteomes" id="UP000319769"/>
    </source>
</evidence>
<comment type="caution">
    <text evidence="6">The sequence shown here is derived from an EMBL/GenBank/DDBJ whole genome shotgun (WGS) entry which is preliminary data.</text>
</comment>
<dbReference type="FunFam" id="3.40.605.10:FF:000007">
    <property type="entry name" value="NAD/NADP-dependent betaine aldehyde dehydrogenase"/>
    <property type="match status" value="1"/>
</dbReference>
<keyword evidence="2 4" id="KW-0560">Oxidoreductase</keyword>
<dbReference type="PROSITE" id="PS00687">
    <property type="entry name" value="ALDEHYDE_DEHYDR_GLU"/>
    <property type="match status" value="1"/>
</dbReference>
<dbReference type="EMBL" id="VMNW02000002">
    <property type="protein sequence ID" value="KAA9166461.1"/>
    <property type="molecule type" value="Genomic_DNA"/>
</dbReference>
<dbReference type="SUPFAM" id="SSF53720">
    <property type="entry name" value="ALDH-like"/>
    <property type="match status" value="1"/>
</dbReference>
<evidence type="ECO:0000313" key="6">
    <source>
        <dbReference type="EMBL" id="KAA9166461.1"/>
    </source>
</evidence>
<protein>
    <submittedName>
        <fullName evidence="6">Aldehyde dehydrogenase family protein</fullName>
    </submittedName>
</protein>
<evidence type="ECO:0000256" key="2">
    <source>
        <dbReference type="ARBA" id="ARBA00023002"/>
    </source>
</evidence>
<dbReference type="Gene3D" id="3.40.309.10">
    <property type="entry name" value="Aldehyde Dehydrogenase, Chain A, domain 2"/>
    <property type="match status" value="1"/>
</dbReference>
<dbReference type="Proteomes" id="UP000319769">
    <property type="component" value="Unassembled WGS sequence"/>
</dbReference>
<evidence type="ECO:0000259" key="5">
    <source>
        <dbReference type="Pfam" id="PF00171"/>
    </source>
</evidence>
<dbReference type="RefSeq" id="WP_144745840.1">
    <property type="nucleotide sequence ID" value="NZ_VMNW02000002.1"/>
</dbReference>
<dbReference type="OrthoDB" id="6882680at2"/>
<comment type="similarity">
    <text evidence="1 4">Belongs to the aldehyde dehydrogenase family.</text>
</comment>
<dbReference type="GO" id="GO:0016620">
    <property type="term" value="F:oxidoreductase activity, acting on the aldehyde or oxo group of donors, NAD or NADP as acceptor"/>
    <property type="evidence" value="ECO:0007669"/>
    <property type="project" value="InterPro"/>
</dbReference>
<name>A0A5N0VPB6_9PSEU</name>
<dbReference type="PANTHER" id="PTHR42804">
    <property type="entry name" value="ALDEHYDE DEHYDROGENASE"/>
    <property type="match status" value="1"/>
</dbReference>
<organism evidence="6 7">
    <name type="scientific">Amycolatopsis acidicola</name>
    <dbReference type="NCBI Taxonomy" id="2596893"/>
    <lineage>
        <taxon>Bacteria</taxon>
        <taxon>Bacillati</taxon>
        <taxon>Actinomycetota</taxon>
        <taxon>Actinomycetes</taxon>
        <taxon>Pseudonocardiales</taxon>
        <taxon>Pseudonocardiaceae</taxon>
        <taxon>Amycolatopsis</taxon>
    </lineage>
</organism>
<accession>A0A5N0VPB6</accession>
<dbReference type="Pfam" id="PF00171">
    <property type="entry name" value="Aldedh"/>
    <property type="match status" value="1"/>
</dbReference>
<dbReference type="Gene3D" id="3.40.605.10">
    <property type="entry name" value="Aldehyde Dehydrogenase, Chain A, domain 1"/>
    <property type="match status" value="1"/>
</dbReference>
<evidence type="ECO:0000256" key="4">
    <source>
        <dbReference type="RuleBase" id="RU003345"/>
    </source>
</evidence>
<dbReference type="InterPro" id="IPR016162">
    <property type="entry name" value="Ald_DH_N"/>
</dbReference>
<dbReference type="PANTHER" id="PTHR42804:SF1">
    <property type="entry name" value="ALDEHYDE DEHYDROGENASE-RELATED"/>
    <property type="match status" value="1"/>
</dbReference>
<evidence type="ECO:0000256" key="1">
    <source>
        <dbReference type="ARBA" id="ARBA00009986"/>
    </source>
</evidence>
<feature type="active site" evidence="3">
    <location>
        <position position="262"/>
    </location>
</feature>
<proteinExistence type="inferred from homology"/>
<feature type="domain" description="Aldehyde dehydrogenase" evidence="5">
    <location>
        <begin position="29"/>
        <end position="486"/>
    </location>
</feature>
<dbReference type="InterPro" id="IPR015590">
    <property type="entry name" value="Aldehyde_DH_dom"/>
</dbReference>
<dbReference type="InterPro" id="IPR016163">
    <property type="entry name" value="Ald_DH_C"/>
</dbReference>
<sequence>MTDYLDRRAAPPWCTSFTIDGEEITGAGAALDVVGPATEETLCALPTASVSQVDGAVAAARRAFDDGRWSGLSGARRGKLLHAFADRIESLHDTLAAGVVCEVGSPVSLATTLHTDVALRVLRTYADLAAQDRTVDLGADGAPVPSRSIVAHRPMGVAAVITAYNIPLLILARAMGAALAAGCTTVVLPSPKAPLTSLIVARAAAEAGLPDGVVNIVVGGHEAGERLGTHPGVDKVAFTGSLGVGRRIMAQAVPRLTGLSLELGGKSPSLVMPGFDATEAAYEIHARYLRNGGQGCAAPARILVPRDYYDEFAELSRVALARIRTGDPWDPETIVGPMISREHRDGVRATVEAAVAGGATLVAEGPDPGRDTGWFVRPALVGGVAPEARIAQDEIFGPVGVVLPYNGIDDAVRLANGTAFGLSAHVYCRDKEDGVALAARLRAGTVAVNGGGAFRPDAPFGGFKASGFGREYGEWGVREFLEVQHVQWPAG</sequence>
<dbReference type="InterPro" id="IPR016161">
    <property type="entry name" value="Ald_DH/histidinol_DH"/>
</dbReference>
<evidence type="ECO:0000256" key="3">
    <source>
        <dbReference type="PROSITE-ProRule" id="PRU10007"/>
    </source>
</evidence>
<dbReference type="AlphaFoldDB" id="A0A5N0VPB6"/>
<gene>
    <name evidence="6" type="ORF">FPZ12_002580</name>
</gene>
<dbReference type="InterPro" id="IPR029510">
    <property type="entry name" value="Ald_DH_CS_GLU"/>
</dbReference>
<keyword evidence="7" id="KW-1185">Reference proteome</keyword>
<reference evidence="6" key="1">
    <citation type="submission" date="2019-09" db="EMBL/GenBank/DDBJ databases">
        <authorList>
            <person name="Teo W.F.A."/>
            <person name="Duangmal K."/>
        </authorList>
    </citation>
    <scope>NUCLEOTIDE SEQUENCE [LARGE SCALE GENOMIC DNA]</scope>
    <source>
        <strain evidence="6">K81G1</strain>
    </source>
</reference>